<protein>
    <submittedName>
        <fullName evidence="1">6828_t:CDS:1</fullName>
    </submittedName>
</protein>
<name>A0A9N9GQ41_9GLOM</name>
<dbReference type="EMBL" id="CAJVPK010003261">
    <property type="protein sequence ID" value="CAG8625270.1"/>
    <property type="molecule type" value="Genomic_DNA"/>
</dbReference>
<evidence type="ECO:0000313" key="2">
    <source>
        <dbReference type="Proteomes" id="UP000789706"/>
    </source>
</evidence>
<accession>A0A9N9GQ41</accession>
<proteinExistence type="predicted"/>
<organism evidence="1 2">
    <name type="scientific">Diversispora eburnea</name>
    <dbReference type="NCBI Taxonomy" id="1213867"/>
    <lineage>
        <taxon>Eukaryota</taxon>
        <taxon>Fungi</taxon>
        <taxon>Fungi incertae sedis</taxon>
        <taxon>Mucoromycota</taxon>
        <taxon>Glomeromycotina</taxon>
        <taxon>Glomeromycetes</taxon>
        <taxon>Diversisporales</taxon>
        <taxon>Diversisporaceae</taxon>
        <taxon>Diversispora</taxon>
    </lineage>
</organism>
<sequence>MALQPLPLPNFSGDHDKDIDIFCSRLSSYFAAGMAALRARTMAQMVTSNSFRNPSIAHDYANVSGNNAVTSDIETLCGLRTTLEKTKID</sequence>
<reference evidence="1" key="1">
    <citation type="submission" date="2021-06" db="EMBL/GenBank/DDBJ databases">
        <authorList>
            <person name="Kallberg Y."/>
            <person name="Tangrot J."/>
            <person name="Rosling A."/>
        </authorList>
    </citation>
    <scope>NUCLEOTIDE SEQUENCE</scope>
    <source>
        <strain evidence="1">AZ414A</strain>
    </source>
</reference>
<dbReference type="AlphaFoldDB" id="A0A9N9GQ41"/>
<gene>
    <name evidence="1" type="ORF">DEBURN_LOCUS10540</name>
</gene>
<dbReference type="OrthoDB" id="2426996at2759"/>
<comment type="caution">
    <text evidence="1">The sequence shown here is derived from an EMBL/GenBank/DDBJ whole genome shotgun (WGS) entry which is preliminary data.</text>
</comment>
<keyword evidence="2" id="KW-1185">Reference proteome</keyword>
<evidence type="ECO:0000313" key="1">
    <source>
        <dbReference type="EMBL" id="CAG8625270.1"/>
    </source>
</evidence>
<dbReference type="Proteomes" id="UP000789706">
    <property type="component" value="Unassembled WGS sequence"/>
</dbReference>